<reference evidence="1" key="1">
    <citation type="submission" date="2021-06" db="EMBL/GenBank/DDBJ databases">
        <authorList>
            <person name="Kallberg Y."/>
            <person name="Tangrot J."/>
            <person name="Rosling A."/>
        </authorList>
    </citation>
    <scope>NUCLEOTIDE SEQUENCE</scope>
    <source>
        <strain evidence="1">MA461A</strain>
    </source>
</reference>
<keyword evidence="2" id="KW-1185">Reference proteome</keyword>
<accession>A0ACA9RKS9</accession>
<evidence type="ECO:0000313" key="1">
    <source>
        <dbReference type="EMBL" id="CAG8797798.1"/>
    </source>
</evidence>
<feature type="non-terminal residue" evidence="1">
    <location>
        <position position="45"/>
    </location>
</feature>
<sequence>MSKIFKQKLKAHNAGQALANAQKAAQYKNQIDNINQKLIQMDDKK</sequence>
<name>A0ACA9RKS9_9GLOM</name>
<protein>
    <submittedName>
        <fullName evidence="1">25254_t:CDS:1</fullName>
    </submittedName>
</protein>
<evidence type="ECO:0000313" key="2">
    <source>
        <dbReference type="Proteomes" id="UP000789920"/>
    </source>
</evidence>
<comment type="caution">
    <text evidence="1">The sequence shown here is derived from an EMBL/GenBank/DDBJ whole genome shotgun (WGS) entry which is preliminary data.</text>
</comment>
<dbReference type="Proteomes" id="UP000789920">
    <property type="component" value="Unassembled WGS sequence"/>
</dbReference>
<organism evidence="1 2">
    <name type="scientific">Racocetra persica</name>
    <dbReference type="NCBI Taxonomy" id="160502"/>
    <lineage>
        <taxon>Eukaryota</taxon>
        <taxon>Fungi</taxon>
        <taxon>Fungi incertae sedis</taxon>
        <taxon>Mucoromycota</taxon>
        <taxon>Glomeromycotina</taxon>
        <taxon>Glomeromycetes</taxon>
        <taxon>Diversisporales</taxon>
        <taxon>Gigasporaceae</taxon>
        <taxon>Racocetra</taxon>
    </lineage>
</organism>
<gene>
    <name evidence="1" type="ORF">RPERSI_LOCUS20408</name>
</gene>
<proteinExistence type="predicted"/>
<dbReference type="EMBL" id="CAJVQC010057621">
    <property type="protein sequence ID" value="CAG8797798.1"/>
    <property type="molecule type" value="Genomic_DNA"/>
</dbReference>